<evidence type="ECO:0000313" key="2">
    <source>
        <dbReference type="Proteomes" id="UP001165960"/>
    </source>
</evidence>
<sequence length="401" mass="44802">MATVVDNKTSKRNSIQTKEDSSKESQKPSIVTEPLKPTIDGEASDVSKGSSSAETPISEVCQKEIHTNPLNNIKFAPLNVPMARRKQTFAQLIAGTALGISQTLFFMAFFVPFLWPILIAYLAYMYFDESPETGGRKSEWMRRLPFWKWYADYFPARLIAEAPLDPERNYIFGYHPHGIISMGVFSNFVSEATGLSGIFPGLNIRVLTLLVNFNFPFYRDYLLSLGLAGVSKKSITNILSSGPGNSCLIVVGGAEESLEAKPDAAKLVLARRYGFVRMAIICGADLVPVFGFGENQLFDQADNSVGSWTRDFQTRIKRTFGFTLPFFHGRGIFNYNFGLLPHRQPLTVITGAPIRIEQNSNPSQEMVQAVHKQYLEALTDLYNRNKGTHWVGSEPPELTFI</sequence>
<proteinExistence type="predicted"/>
<name>A0ACC2RKS1_9FUNG</name>
<keyword evidence="2" id="KW-1185">Reference proteome</keyword>
<dbReference type="EC" id="2.3.1.22" evidence="1"/>
<organism evidence="1 2">
    <name type="scientific">Entomophthora muscae</name>
    <dbReference type="NCBI Taxonomy" id="34485"/>
    <lineage>
        <taxon>Eukaryota</taxon>
        <taxon>Fungi</taxon>
        <taxon>Fungi incertae sedis</taxon>
        <taxon>Zoopagomycota</taxon>
        <taxon>Entomophthoromycotina</taxon>
        <taxon>Entomophthoromycetes</taxon>
        <taxon>Entomophthorales</taxon>
        <taxon>Entomophthoraceae</taxon>
        <taxon>Entomophthora</taxon>
    </lineage>
</organism>
<evidence type="ECO:0000313" key="1">
    <source>
        <dbReference type="EMBL" id="KAJ9050674.1"/>
    </source>
</evidence>
<dbReference type="Proteomes" id="UP001165960">
    <property type="component" value="Unassembled WGS sequence"/>
</dbReference>
<keyword evidence="1" id="KW-0012">Acyltransferase</keyword>
<accession>A0ACC2RKS1</accession>
<protein>
    <submittedName>
        <fullName evidence="1">Diacylglycerol O-acyltransferase 1</fullName>
        <ecNumber evidence="1">2.3.1.22</ecNumber>
    </submittedName>
</protein>
<comment type="caution">
    <text evidence="1">The sequence shown here is derived from an EMBL/GenBank/DDBJ whole genome shotgun (WGS) entry which is preliminary data.</text>
</comment>
<keyword evidence="1" id="KW-0808">Transferase</keyword>
<gene>
    <name evidence="1" type="primary">DGA1_14</name>
    <name evidence="1" type="ORF">DSO57_1012433</name>
</gene>
<dbReference type="EMBL" id="QTSX02007144">
    <property type="protein sequence ID" value="KAJ9050674.1"/>
    <property type="molecule type" value="Genomic_DNA"/>
</dbReference>
<reference evidence="1" key="1">
    <citation type="submission" date="2022-04" db="EMBL/GenBank/DDBJ databases">
        <title>Genome of the entomopathogenic fungus Entomophthora muscae.</title>
        <authorList>
            <person name="Elya C."/>
            <person name="Lovett B.R."/>
            <person name="Lee E."/>
            <person name="Macias A.M."/>
            <person name="Hajek A.E."/>
            <person name="De Bivort B.L."/>
            <person name="Kasson M.T."/>
            <person name="De Fine Licht H.H."/>
            <person name="Stajich J.E."/>
        </authorList>
    </citation>
    <scope>NUCLEOTIDE SEQUENCE</scope>
    <source>
        <strain evidence="1">Berkeley</strain>
    </source>
</reference>